<organism evidence="1 2">
    <name type="scientific">Stylosanthes scabra</name>
    <dbReference type="NCBI Taxonomy" id="79078"/>
    <lineage>
        <taxon>Eukaryota</taxon>
        <taxon>Viridiplantae</taxon>
        <taxon>Streptophyta</taxon>
        <taxon>Embryophyta</taxon>
        <taxon>Tracheophyta</taxon>
        <taxon>Spermatophyta</taxon>
        <taxon>Magnoliopsida</taxon>
        <taxon>eudicotyledons</taxon>
        <taxon>Gunneridae</taxon>
        <taxon>Pentapetalae</taxon>
        <taxon>rosids</taxon>
        <taxon>fabids</taxon>
        <taxon>Fabales</taxon>
        <taxon>Fabaceae</taxon>
        <taxon>Papilionoideae</taxon>
        <taxon>50 kb inversion clade</taxon>
        <taxon>dalbergioids sensu lato</taxon>
        <taxon>Dalbergieae</taxon>
        <taxon>Pterocarpus clade</taxon>
        <taxon>Stylosanthes</taxon>
    </lineage>
</organism>
<keyword evidence="2" id="KW-1185">Reference proteome</keyword>
<evidence type="ECO:0000313" key="1">
    <source>
        <dbReference type="EMBL" id="MED6162802.1"/>
    </source>
</evidence>
<accession>A0ABU6UN97</accession>
<evidence type="ECO:0000313" key="2">
    <source>
        <dbReference type="Proteomes" id="UP001341840"/>
    </source>
</evidence>
<protein>
    <submittedName>
        <fullName evidence="1">Uncharacterized protein</fullName>
    </submittedName>
</protein>
<dbReference type="Proteomes" id="UP001341840">
    <property type="component" value="Unassembled WGS sequence"/>
</dbReference>
<proteinExistence type="predicted"/>
<gene>
    <name evidence="1" type="ORF">PIB30_073990</name>
</gene>
<name>A0ABU6UN97_9FABA</name>
<comment type="caution">
    <text evidence="1">The sequence shown here is derived from an EMBL/GenBank/DDBJ whole genome shotgun (WGS) entry which is preliminary data.</text>
</comment>
<reference evidence="1 2" key="1">
    <citation type="journal article" date="2023" name="Plants (Basel)">
        <title>Bridging the Gap: Combining Genomics and Transcriptomics Approaches to Understand Stylosanthes scabra, an Orphan Legume from the Brazilian Caatinga.</title>
        <authorList>
            <person name="Ferreira-Neto J.R.C."/>
            <person name="da Silva M.D."/>
            <person name="Binneck E."/>
            <person name="de Melo N.F."/>
            <person name="da Silva R.H."/>
            <person name="de Melo A.L.T.M."/>
            <person name="Pandolfi V."/>
            <person name="Bustamante F.O."/>
            <person name="Brasileiro-Vidal A.C."/>
            <person name="Benko-Iseppon A.M."/>
        </authorList>
    </citation>
    <scope>NUCLEOTIDE SEQUENCE [LARGE SCALE GENOMIC DNA]</scope>
    <source>
        <tissue evidence="1">Leaves</tissue>
    </source>
</reference>
<sequence length="160" mass="17816">MAGRKGKEQLERDSDINRLDRSHHVAGAIGFQISTVDLSRYKCFRYSICMDPQTLASRGIVPTMLPPACLVPYIHQEIHSYSFRKHTIGAAGSNHLPVTEVLPQGNANAPGASIRRMLAPAMPDHMRIWRGRSAVMMWCLVAVEGTLPEYGRGYVPHYDA</sequence>
<dbReference type="EMBL" id="JASCZI010121738">
    <property type="protein sequence ID" value="MED6162802.1"/>
    <property type="molecule type" value="Genomic_DNA"/>
</dbReference>